<keyword evidence="9" id="KW-1185">Reference proteome</keyword>
<protein>
    <submittedName>
        <fullName evidence="8">GTPB3 GTPase</fullName>
    </submittedName>
</protein>
<keyword evidence="4 6" id="KW-0547">Nucleotide-binding</keyword>
<dbReference type="InterPro" id="IPR027417">
    <property type="entry name" value="P-loop_NTPase"/>
</dbReference>
<dbReference type="InterPro" id="IPR004520">
    <property type="entry name" value="GTPase_MnmE"/>
</dbReference>
<dbReference type="Pfam" id="PF01926">
    <property type="entry name" value="MMR_HSR1"/>
    <property type="match status" value="1"/>
</dbReference>
<feature type="non-terminal residue" evidence="8">
    <location>
        <position position="528"/>
    </location>
</feature>
<sequence>MSTFRLASSKLAMRLFSFPTSLRGRFYSLIRGSSRSAWFVVSRGTSRYRHFTANCPVSDRKGTTICALSSGYGKCGVAVVRISGSRSLDALKKMTSISKLEPRRAFLRKIRDPETREVIDNGLCLWFPGPHSFTGEDSVEFHVHGGSAILTKLMQALSRLQVHPALPGEFTRRAFYNNKLDLTEVEGLADLIEAETECQRKQALLQADGILRKLYNSWRKVLSESVASIEAYIDFGEEDNIENDVVQNAHHALRQLMRELEEHLADGRRGEILRNGVRTVIIGEPNVGKSSLLNHLVQRNAAIVTPIAGTTRDVIELTANISGYPVLIADTAGITEDIGDIVEAEGIRRARSHAENADFVVVMIDALKCATSGLTYKDYIREYLSSLGIQELLAKIGRERFIVIANKKDLLKEEEKRHLDNAEAVLVSCRTEDGFQDLLRSLTDHFSNICGNPSAECPTISQARHRNHLDRCLRHLQKYFEFCANEQHDMAIAAEEIHKAMRELGRITGHVSTDEILDIIFKNFCIGK</sequence>
<dbReference type="GO" id="GO:0030488">
    <property type="term" value="P:tRNA methylation"/>
    <property type="evidence" value="ECO:0007669"/>
    <property type="project" value="TreeGrafter"/>
</dbReference>
<dbReference type="HAMAP" id="MF_00379">
    <property type="entry name" value="GTPase_MnmE"/>
    <property type="match status" value="1"/>
</dbReference>
<organism evidence="8 9">
    <name type="scientific">Acromyrmex heyeri</name>
    <dbReference type="NCBI Taxonomy" id="230685"/>
    <lineage>
        <taxon>Eukaryota</taxon>
        <taxon>Metazoa</taxon>
        <taxon>Ecdysozoa</taxon>
        <taxon>Arthropoda</taxon>
        <taxon>Hexapoda</taxon>
        <taxon>Insecta</taxon>
        <taxon>Pterygota</taxon>
        <taxon>Neoptera</taxon>
        <taxon>Endopterygota</taxon>
        <taxon>Hymenoptera</taxon>
        <taxon>Apocrita</taxon>
        <taxon>Aculeata</taxon>
        <taxon>Formicoidea</taxon>
        <taxon>Formicidae</taxon>
        <taxon>Myrmicinae</taxon>
        <taxon>Acromyrmex</taxon>
    </lineage>
</organism>
<dbReference type="PANTHER" id="PTHR42714">
    <property type="entry name" value="TRNA MODIFICATION GTPASE GTPBP3"/>
    <property type="match status" value="1"/>
</dbReference>
<dbReference type="GO" id="GO:0002098">
    <property type="term" value="P:tRNA wobble uridine modification"/>
    <property type="evidence" value="ECO:0007669"/>
    <property type="project" value="TreeGrafter"/>
</dbReference>
<dbReference type="InterPro" id="IPR005225">
    <property type="entry name" value="Small_GTP-bd"/>
</dbReference>
<dbReference type="AlphaFoldDB" id="A0A836FBG8"/>
<dbReference type="NCBIfam" id="TIGR00450">
    <property type="entry name" value="mnmE_trmE_thdF"/>
    <property type="match status" value="1"/>
</dbReference>
<dbReference type="OrthoDB" id="188276at2759"/>
<dbReference type="EMBL" id="JAANIB010006018">
    <property type="protein sequence ID" value="KAG5330181.1"/>
    <property type="molecule type" value="Genomic_DNA"/>
</dbReference>
<evidence type="ECO:0000313" key="8">
    <source>
        <dbReference type="EMBL" id="KAG5330181.1"/>
    </source>
</evidence>
<dbReference type="GO" id="GO:0005739">
    <property type="term" value="C:mitochondrion"/>
    <property type="evidence" value="ECO:0007669"/>
    <property type="project" value="UniProtKB-SubCell"/>
</dbReference>
<evidence type="ECO:0000313" key="9">
    <source>
        <dbReference type="Proteomes" id="UP000670152"/>
    </source>
</evidence>
<comment type="caution">
    <text evidence="8">The sequence shown here is derived from an EMBL/GenBank/DDBJ whole genome shotgun (WGS) entry which is preliminary data.</text>
</comment>
<dbReference type="InterPro" id="IPR025867">
    <property type="entry name" value="MnmE_helical"/>
</dbReference>
<name>A0A836FBG8_9HYME</name>
<feature type="domain" description="TrmE-type G" evidence="7">
    <location>
        <begin position="276"/>
        <end position="447"/>
    </location>
</feature>
<evidence type="ECO:0000256" key="5">
    <source>
        <dbReference type="ARBA" id="ARBA00023134"/>
    </source>
</evidence>
<dbReference type="Gene3D" id="3.40.50.300">
    <property type="entry name" value="P-loop containing nucleotide triphosphate hydrolases"/>
    <property type="match status" value="1"/>
</dbReference>
<dbReference type="CDD" id="cd14858">
    <property type="entry name" value="TrmE_N"/>
    <property type="match status" value="1"/>
</dbReference>
<dbReference type="SUPFAM" id="SSF52540">
    <property type="entry name" value="P-loop containing nucleoside triphosphate hydrolases"/>
    <property type="match status" value="1"/>
</dbReference>
<dbReference type="GO" id="GO:0003924">
    <property type="term" value="F:GTPase activity"/>
    <property type="evidence" value="ECO:0007669"/>
    <property type="project" value="InterPro"/>
</dbReference>
<dbReference type="PANTHER" id="PTHR42714:SF2">
    <property type="entry name" value="TRNA MODIFICATION GTPASE GTPBP3, MITOCHONDRIAL"/>
    <property type="match status" value="1"/>
</dbReference>
<dbReference type="FunFam" id="3.30.1360.120:FF:000007">
    <property type="entry name" value="tRNA modification GTPase GTPBP3, mitochondrial"/>
    <property type="match status" value="1"/>
</dbReference>
<dbReference type="InterPro" id="IPR018948">
    <property type="entry name" value="GTP-bd_TrmE_N"/>
</dbReference>
<dbReference type="InterPro" id="IPR027266">
    <property type="entry name" value="TrmE/GcvT-like"/>
</dbReference>
<dbReference type="GO" id="GO:0005525">
    <property type="term" value="F:GTP binding"/>
    <property type="evidence" value="ECO:0007669"/>
    <property type="project" value="UniProtKB-KW"/>
</dbReference>
<reference evidence="8 9" key="1">
    <citation type="submission" date="2020-02" db="EMBL/GenBank/DDBJ databases">
        <title>Relaxed selection underlies rapid genomic changes in the transitions from sociality to social parasitism in ants.</title>
        <authorList>
            <person name="Bi X."/>
        </authorList>
    </citation>
    <scope>NUCLEOTIDE SEQUENCE [LARGE SCALE GENOMIC DNA]</scope>
    <source>
        <strain evidence="8">BGI-DK2014b</strain>
        <tissue evidence="8">Whole body</tissue>
    </source>
</reference>
<dbReference type="NCBIfam" id="TIGR00231">
    <property type="entry name" value="small_GTP"/>
    <property type="match status" value="1"/>
</dbReference>
<dbReference type="SUPFAM" id="SSF116878">
    <property type="entry name" value="TrmE connector domain"/>
    <property type="match status" value="1"/>
</dbReference>
<evidence type="ECO:0000256" key="4">
    <source>
        <dbReference type="ARBA" id="ARBA00022741"/>
    </source>
</evidence>
<dbReference type="InterPro" id="IPR027368">
    <property type="entry name" value="MnmE_dom2"/>
</dbReference>
<dbReference type="Proteomes" id="UP000670152">
    <property type="component" value="Unassembled WGS sequence"/>
</dbReference>
<keyword evidence="3 6" id="KW-0819">tRNA processing</keyword>
<dbReference type="PROSITE" id="PS51709">
    <property type="entry name" value="G_TRME"/>
    <property type="match status" value="1"/>
</dbReference>
<evidence type="ECO:0000259" key="7">
    <source>
        <dbReference type="PROSITE" id="PS51709"/>
    </source>
</evidence>
<keyword evidence="5 6" id="KW-0342">GTP-binding</keyword>
<evidence type="ECO:0000256" key="6">
    <source>
        <dbReference type="RuleBase" id="RU003313"/>
    </source>
</evidence>
<feature type="non-terminal residue" evidence="8">
    <location>
        <position position="1"/>
    </location>
</feature>
<dbReference type="Gene3D" id="3.30.1360.120">
    <property type="entry name" value="Probable tRNA modification gtpase trme, domain 1"/>
    <property type="match status" value="1"/>
</dbReference>
<dbReference type="NCBIfam" id="NF003661">
    <property type="entry name" value="PRK05291.1-3"/>
    <property type="match status" value="1"/>
</dbReference>
<dbReference type="Pfam" id="PF12631">
    <property type="entry name" value="MnmE_helical"/>
    <property type="match status" value="1"/>
</dbReference>
<dbReference type="Pfam" id="PF10396">
    <property type="entry name" value="TrmE_N"/>
    <property type="match status" value="1"/>
</dbReference>
<dbReference type="InterPro" id="IPR006073">
    <property type="entry name" value="GTP-bd"/>
</dbReference>
<dbReference type="InterPro" id="IPR031168">
    <property type="entry name" value="G_TrmE"/>
</dbReference>
<accession>A0A836FBG8</accession>
<evidence type="ECO:0000256" key="3">
    <source>
        <dbReference type="ARBA" id="ARBA00022694"/>
    </source>
</evidence>
<evidence type="ECO:0000256" key="1">
    <source>
        <dbReference type="ARBA" id="ARBA00004173"/>
    </source>
</evidence>
<dbReference type="Gene3D" id="1.20.120.430">
    <property type="entry name" value="tRNA modification GTPase MnmE domain 2"/>
    <property type="match status" value="1"/>
</dbReference>
<comment type="similarity">
    <text evidence="2 6">Belongs to the TRAFAC class TrmE-Era-EngA-EngB-Septin-like GTPase superfamily. TrmE GTPase family.</text>
</comment>
<evidence type="ECO:0000256" key="2">
    <source>
        <dbReference type="ARBA" id="ARBA00011043"/>
    </source>
</evidence>
<dbReference type="CDD" id="cd04164">
    <property type="entry name" value="trmE"/>
    <property type="match status" value="1"/>
</dbReference>
<proteinExistence type="inferred from homology"/>
<gene>
    <name evidence="8" type="primary">Gtpbp3</name>
    <name evidence="8" type="ORF">G6Z77_0002185</name>
</gene>
<comment type="subcellular location">
    <subcellularLocation>
        <location evidence="1">Mitochondrion</location>
    </subcellularLocation>
</comment>